<dbReference type="EMBL" id="CAJNOR010005276">
    <property type="protein sequence ID" value="CAF1554817.1"/>
    <property type="molecule type" value="Genomic_DNA"/>
</dbReference>
<keyword evidence="1" id="KW-0472">Membrane</keyword>
<accession>A0A815X9W3</accession>
<keyword evidence="1" id="KW-0812">Transmembrane</keyword>
<protein>
    <submittedName>
        <fullName evidence="2">Uncharacterized protein</fullName>
    </submittedName>
</protein>
<gene>
    <name evidence="2" type="ORF">XAT740_LOCUS43172</name>
</gene>
<keyword evidence="3" id="KW-1185">Reference proteome</keyword>
<evidence type="ECO:0000313" key="2">
    <source>
        <dbReference type="EMBL" id="CAF1554817.1"/>
    </source>
</evidence>
<dbReference type="Proteomes" id="UP000663828">
    <property type="component" value="Unassembled WGS sequence"/>
</dbReference>
<evidence type="ECO:0000313" key="3">
    <source>
        <dbReference type="Proteomes" id="UP000663828"/>
    </source>
</evidence>
<dbReference type="AlphaFoldDB" id="A0A815X9W3"/>
<comment type="caution">
    <text evidence="2">The sequence shown here is derived from an EMBL/GenBank/DDBJ whole genome shotgun (WGS) entry which is preliminary data.</text>
</comment>
<name>A0A815X9W3_ADIRI</name>
<reference evidence="2" key="1">
    <citation type="submission" date="2021-02" db="EMBL/GenBank/DDBJ databases">
        <authorList>
            <person name="Nowell W R."/>
        </authorList>
    </citation>
    <scope>NUCLEOTIDE SEQUENCE</scope>
</reference>
<organism evidence="2 3">
    <name type="scientific">Adineta ricciae</name>
    <name type="common">Rotifer</name>
    <dbReference type="NCBI Taxonomy" id="249248"/>
    <lineage>
        <taxon>Eukaryota</taxon>
        <taxon>Metazoa</taxon>
        <taxon>Spiralia</taxon>
        <taxon>Gnathifera</taxon>
        <taxon>Rotifera</taxon>
        <taxon>Eurotatoria</taxon>
        <taxon>Bdelloidea</taxon>
        <taxon>Adinetida</taxon>
        <taxon>Adinetidae</taxon>
        <taxon>Adineta</taxon>
    </lineage>
</organism>
<keyword evidence="1" id="KW-1133">Transmembrane helix</keyword>
<proteinExistence type="predicted"/>
<sequence length="226" mass="25320">MTSQSPDLVPTDSIAIVKTRKSYQCLRSLSFQITVIVLITFGVAIAITTVIAKSRNRTKATPSKLTTSSTASVILKTRGSTTSTTSLVLNLSTTTIFAFCNVTNCRKMVLSYIDQGWAFDTTQLGECVGCPAMANFEVDSGWSTMWTVENFFIEDSLQQDSDSRRFVGDVKYCERHCFRDAECIGFSREKRLSSDEVDTCWFISSTMSNKTYNHTEWYTILLKDVS</sequence>
<evidence type="ECO:0000256" key="1">
    <source>
        <dbReference type="SAM" id="Phobius"/>
    </source>
</evidence>
<feature type="transmembrane region" description="Helical" evidence="1">
    <location>
        <begin position="29"/>
        <end position="52"/>
    </location>
</feature>